<evidence type="ECO:0000256" key="3">
    <source>
        <dbReference type="ARBA" id="ARBA00022801"/>
    </source>
</evidence>
<feature type="domain" description="Metalloprotease TldD/E N-terminal" evidence="5">
    <location>
        <begin position="31"/>
        <end position="89"/>
    </location>
</feature>
<dbReference type="InterPro" id="IPR051463">
    <property type="entry name" value="Peptidase_U62_metallo"/>
</dbReference>
<evidence type="ECO:0000256" key="1">
    <source>
        <dbReference type="ARBA" id="ARBA00005836"/>
    </source>
</evidence>
<keyword evidence="3" id="KW-0378">Hydrolase</keyword>
<dbReference type="Pfam" id="PF19290">
    <property type="entry name" value="PmbA_TldD_2nd"/>
    <property type="match status" value="1"/>
</dbReference>
<protein>
    <recommendedName>
        <fullName evidence="10">Peptidase C69</fullName>
    </recommendedName>
</protein>
<dbReference type="Gene3D" id="3.30.2290.10">
    <property type="entry name" value="PmbA/TldD superfamily"/>
    <property type="match status" value="1"/>
</dbReference>
<dbReference type="PANTHER" id="PTHR30624:SF10">
    <property type="entry name" value="CONSERVED PROTEIN"/>
    <property type="match status" value="1"/>
</dbReference>
<comment type="similarity">
    <text evidence="1">Belongs to the peptidase U62 family.</text>
</comment>
<dbReference type="InterPro" id="IPR002510">
    <property type="entry name" value="Metalloprtase-TldD/E_N"/>
</dbReference>
<dbReference type="EMBL" id="MHUL01000035">
    <property type="protein sequence ID" value="OHA76356.1"/>
    <property type="molecule type" value="Genomic_DNA"/>
</dbReference>
<evidence type="ECO:0000259" key="6">
    <source>
        <dbReference type="Pfam" id="PF19289"/>
    </source>
</evidence>
<evidence type="ECO:0000259" key="5">
    <source>
        <dbReference type="Pfam" id="PF01523"/>
    </source>
</evidence>
<accession>A0A1G2RU30</accession>
<dbReference type="InterPro" id="IPR036059">
    <property type="entry name" value="TldD/PmbA_sf"/>
</dbReference>
<proteinExistence type="inferred from homology"/>
<keyword evidence="2" id="KW-0645">Protease</keyword>
<reference evidence="8 9" key="1">
    <citation type="journal article" date="2016" name="Nat. Commun.">
        <title>Thousands of microbial genomes shed light on interconnected biogeochemical processes in an aquifer system.</title>
        <authorList>
            <person name="Anantharaman K."/>
            <person name="Brown C.T."/>
            <person name="Hug L.A."/>
            <person name="Sharon I."/>
            <person name="Castelle C.J."/>
            <person name="Probst A.J."/>
            <person name="Thomas B.C."/>
            <person name="Singh A."/>
            <person name="Wilkins M.J."/>
            <person name="Karaoz U."/>
            <person name="Brodie E.L."/>
            <person name="Williams K.H."/>
            <person name="Hubbard S.S."/>
            <person name="Banfield J.F."/>
        </authorList>
    </citation>
    <scope>NUCLEOTIDE SEQUENCE [LARGE SCALE GENOMIC DNA]</scope>
</reference>
<feature type="domain" description="Metalloprotease TldD/E C-terminal" evidence="6">
    <location>
        <begin position="265"/>
        <end position="464"/>
    </location>
</feature>
<sequence length="501" mass="56054">MDRAYQEFLEEVLWRAKKEGAQYADCRLYPKTETEDIKVENGQITTLNSSFSQGFGVRVLKDGSWGFYASPIVRRNKIREVVERAIRSAEANALIQKEKIVLAPLSENWPKHKVVTYRSEYEKDPSKISVEQKLMLLASSDEAMRQTSKRVFWRIAEFSSQRTQKLFASTDGVFLDQTILETGASVQAYAKNNQGNDTQRRSYPNSHLYYAQGGYELIQRLNLAQNAGRIAQEAGQLLAAPRAPSGKRGAILLPEMLNLHGHETAHGFEADRVLGTEWTLAGGSFLSALLPRIGNFQFGSPHVNLTADSLSENGVGTFAYDDEGTSAQRIPLVKNGVWVGLLTSRETLPQLNEKTGREYFVHPSGAVRAAGYGSWPVIRMVNILLEPGDTDFDELKERVPDGTLMFGTNKSWSIDDVRRHFTFGTEIAWEKVQGKWELRKNAKYSGDNLNFWRNCQAVCSAKHFWLEGFGNCGKADPLQGIHTGHGSSPAYFTDVQVDSIA</sequence>
<evidence type="ECO:0008006" key="10">
    <source>
        <dbReference type="Google" id="ProtNLM"/>
    </source>
</evidence>
<dbReference type="InterPro" id="IPR035068">
    <property type="entry name" value="TldD/PmbA_N"/>
</dbReference>
<dbReference type="Pfam" id="PF01523">
    <property type="entry name" value="PmbA_TldD_1st"/>
    <property type="match status" value="1"/>
</dbReference>
<evidence type="ECO:0000256" key="2">
    <source>
        <dbReference type="ARBA" id="ARBA00022670"/>
    </source>
</evidence>
<evidence type="ECO:0000256" key="4">
    <source>
        <dbReference type="ARBA" id="ARBA00023049"/>
    </source>
</evidence>
<dbReference type="InterPro" id="IPR045569">
    <property type="entry name" value="Metalloprtase-TldD/E_C"/>
</dbReference>
<dbReference type="GO" id="GO:0005829">
    <property type="term" value="C:cytosol"/>
    <property type="evidence" value="ECO:0007669"/>
    <property type="project" value="TreeGrafter"/>
</dbReference>
<dbReference type="InterPro" id="IPR045570">
    <property type="entry name" value="Metalloprtase-TldD/E_cen_dom"/>
</dbReference>
<dbReference type="GO" id="GO:0008237">
    <property type="term" value="F:metallopeptidase activity"/>
    <property type="evidence" value="ECO:0007669"/>
    <property type="project" value="UniProtKB-KW"/>
</dbReference>
<organism evidence="8 9">
    <name type="scientific">Candidatus Wildermuthbacteria bacterium RIFCSPLOWO2_02_FULL_47_9c</name>
    <dbReference type="NCBI Taxonomy" id="1802466"/>
    <lineage>
        <taxon>Bacteria</taxon>
        <taxon>Candidatus Wildermuthiibacteriota</taxon>
    </lineage>
</organism>
<name>A0A1G2RU30_9BACT</name>
<keyword evidence="4" id="KW-0482">Metalloprotease</keyword>
<dbReference type="Pfam" id="PF19289">
    <property type="entry name" value="PmbA_TldD_3rd"/>
    <property type="match status" value="1"/>
</dbReference>
<dbReference type="GO" id="GO:0006508">
    <property type="term" value="P:proteolysis"/>
    <property type="evidence" value="ECO:0007669"/>
    <property type="project" value="UniProtKB-KW"/>
</dbReference>
<dbReference type="Proteomes" id="UP000178222">
    <property type="component" value="Unassembled WGS sequence"/>
</dbReference>
<evidence type="ECO:0000259" key="7">
    <source>
        <dbReference type="Pfam" id="PF19290"/>
    </source>
</evidence>
<evidence type="ECO:0000313" key="9">
    <source>
        <dbReference type="Proteomes" id="UP000178222"/>
    </source>
</evidence>
<comment type="caution">
    <text evidence="8">The sequence shown here is derived from an EMBL/GenBank/DDBJ whole genome shotgun (WGS) entry which is preliminary data.</text>
</comment>
<dbReference type="PANTHER" id="PTHR30624">
    <property type="entry name" value="UNCHARACTERIZED PROTEIN TLDD AND PMBA"/>
    <property type="match status" value="1"/>
</dbReference>
<feature type="domain" description="Metalloprotease TldD/E central" evidence="7">
    <location>
        <begin position="123"/>
        <end position="231"/>
    </location>
</feature>
<evidence type="ECO:0000313" key="8">
    <source>
        <dbReference type="EMBL" id="OHA76356.1"/>
    </source>
</evidence>
<dbReference type="SUPFAM" id="SSF111283">
    <property type="entry name" value="Putative modulator of DNA gyrase, PmbA/TldD"/>
    <property type="match status" value="1"/>
</dbReference>
<gene>
    <name evidence="8" type="ORF">A3J30_04235</name>
</gene>
<dbReference type="AlphaFoldDB" id="A0A1G2RU30"/>